<dbReference type="AlphaFoldDB" id="A0AB73GZR4"/>
<dbReference type="RefSeq" id="WP_255419557.1">
    <property type="nucleotide sequence ID" value="NZ_JACHNQ010000001.1"/>
</dbReference>
<name>A0AB73GZR4_9XANT</name>
<accession>A0AB73GZR4</accession>
<dbReference type="EMBL" id="JACIIQ010000013">
    <property type="protein sequence ID" value="MBB5671542.1"/>
    <property type="molecule type" value="Genomic_DNA"/>
</dbReference>
<organism evidence="1">
    <name type="scientific">Xanthomonas arboricola</name>
    <dbReference type="NCBI Taxonomy" id="56448"/>
    <lineage>
        <taxon>Bacteria</taxon>
        <taxon>Pseudomonadati</taxon>
        <taxon>Pseudomonadota</taxon>
        <taxon>Gammaproteobacteria</taxon>
        <taxon>Lysobacterales</taxon>
        <taxon>Lysobacteraceae</taxon>
        <taxon>Xanthomonas</taxon>
    </lineage>
</organism>
<dbReference type="Proteomes" id="UP000528595">
    <property type="component" value="Unassembled WGS sequence"/>
</dbReference>
<gene>
    <name evidence="1" type="ORF">FHR65_003117</name>
</gene>
<reference evidence="1" key="1">
    <citation type="submission" date="2020-08" db="EMBL/GenBank/DDBJ databases">
        <title>Studying the diversity of plant-associated saprophytic bacteria and their role in host health and plant-pathogen interactions.</title>
        <authorList>
            <person name="Potnis N."/>
        </authorList>
    </citation>
    <scope>NUCLEOTIDE SEQUENCE</scope>
    <source>
        <strain evidence="1">F21</strain>
    </source>
</reference>
<evidence type="ECO:0000313" key="1">
    <source>
        <dbReference type="EMBL" id="MBB5671542.1"/>
    </source>
</evidence>
<protein>
    <submittedName>
        <fullName evidence="1">NADP-dependent 3-hydroxy acid dehydrogenase YdfG</fullName>
    </submittedName>
</protein>
<comment type="caution">
    <text evidence="1">The sequence shown here is derived from an EMBL/GenBank/DDBJ whole genome shotgun (WGS) entry which is preliminary data.</text>
</comment>
<proteinExistence type="predicted"/>
<sequence>MMPGYAGTVRMLDPMDSADTILFAAHAPSNVNIAEVFVLPTDQV</sequence>